<reference evidence="3 4" key="1">
    <citation type="submission" date="2021-12" db="EMBL/GenBank/DDBJ databases">
        <title>Discovery of the Pendulisporaceae a myxobacterial family with distinct sporulation behavior and unique specialized metabolism.</title>
        <authorList>
            <person name="Garcia R."/>
            <person name="Popoff A."/>
            <person name="Bader C.D."/>
            <person name="Loehr J."/>
            <person name="Walesch S."/>
            <person name="Walt C."/>
            <person name="Boldt J."/>
            <person name="Bunk B."/>
            <person name="Haeckl F.J.F.P.J."/>
            <person name="Gunesch A.P."/>
            <person name="Birkelbach J."/>
            <person name="Nuebel U."/>
            <person name="Pietschmann T."/>
            <person name="Bach T."/>
            <person name="Mueller R."/>
        </authorList>
    </citation>
    <scope>NUCLEOTIDE SEQUENCE [LARGE SCALE GENOMIC DNA]</scope>
    <source>
        <strain evidence="3 4">MSr12523</strain>
    </source>
</reference>
<gene>
    <name evidence="3" type="ORF">LZC95_01025</name>
</gene>
<proteinExistence type="predicted"/>
<dbReference type="InterPro" id="IPR046291">
    <property type="entry name" value="DUF6328"/>
</dbReference>
<organism evidence="3 4">
    <name type="scientific">Pendulispora brunnea</name>
    <dbReference type="NCBI Taxonomy" id="2905690"/>
    <lineage>
        <taxon>Bacteria</taxon>
        <taxon>Pseudomonadati</taxon>
        <taxon>Myxococcota</taxon>
        <taxon>Myxococcia</taxon>
        <taxon>Myxococcales</taxon>
        <taxon>Sorangiineae</taxon>
        <taxon>Pendulisporaceae</taxon>
        <taxon>Pendulispora</taxon>
    </lineage>
</organism>
<evidence type="ECO:0000256" key="2">
    <source>
        <dbReference type="SAM" id="Phobius"/>
    </source>
</evidence>
<dbReference type="Proteomes" id="UP001379533">
    <property type="component" value="Chromosome"/>
</dbReference>
<evidence type="ECO:0000313" key="4">
    <source>
        <dbReference type="Proteomes" id="UP001379533"/>
    </source>
</evidence>
<feature type="transmembrane region" description="Helical" evidence="2">
    <location>
        <begin position="33"/>
        <end position="50"/>
    </location>
</feature>
<dbReference type="RefSeq" id="WP_394846030.1">
    <property type="nucleotide sequence ID" value="NZ_CP089982.1"/>
</dbReference>
<feature type="transmembrane region" description="Helical" evidence="2">
    <location>
        <begin position="62"/>
        <end position="83"/>
    </location>
</feature>
<keyword evidence="2" id="KW-0812">Transmembrane</keyword>
<sequence length="168" mass="18971">MRTIQGVDEDTSENTESPHDRVNRELTELLSELRIALPGVQMLFAFLLTVPFHETFAKLSDFLRGVFFFTFVMTTVAGIFLIAPSSNHRIAFRAPDKERLLLRANGFAVIGIAFLALAICGAVFLISGMLVGERWAPWITLLPFLLIVATWYVVPLWRRARARAHRPS</sequence>
<keyword evidence="2" id="KW-1133">Transmembrane helix</keyword>
<feature type="transmembrane region" description="Helical" evidence="2">
    <location>
        <begin position="135"/>
        <end position="157"/>
    </location>
</feature>
<protein>
    <submittedName>
        <fullName evidence="3">DUF6328 family protein</fullName>
    </submittedName>
</protein>
<evidence type="ECO:0000256" key="1">
    <source>
        <dbReference type="SAM" id="MobiDB-lite"/>
    </source>
</evidence>
<name>A0ABZ2KDM5_9BACT</name>
<accession>A0ABZ2KDM5</accession>
<feature type="transmembrane region" description="Helical" evidence="2">
    <location>
        <begin position="104"/>
        <end position="129"/>
    </location>
</feature>
<evidence type="ECO:0000313" key="3">
    <source>
        <dbReference type="EMBL" id="WXA95423.1"/>
    </source>
</evidence>
<feature type="region of interest" description="Disordered" evidence="1">
    <location>
        <begin position="1"/>
        <end position="21"/>
    </location>
</feature>
<keyword evidence="2" id="KW-0472">Membrane</keyword>
<dbReference type="EMBL" id="CP089982">
    <property type="protein sequence ID" value="WXA95423.1"/>
    <property type="molecule type" value="Genomic_DNA"/>
</dbReference>
<keyword evidence="4" id="KW-1185">Reference proteome</keyword>
<dbReference type="Pfam" id="PF19853">
    <property type="entry name" value="DUF6328"/>
    <property type="match status" value="1"/>
</dbReference>